<dbReference type="RefSeq" id="WP_015818918.1">
    <property type="nucleotide sequence ID" value="NC_012997.1"/>
</dbReference>
<dbReference type="KEGG" id="ttu:TERTU_2838"/>
<organism evidence="1 2">
    <name type="scientific">Teredinibacter turnerae (strain ATCC 39867 / T7901)</name>
    <dbReference type="NCBI Taxonomy" id="377629"/>
    <lineage>
        <taxon>Bacteria</taxon>
        <taxon>Pseudomonadati</taxon>
        <taxon>Pseudomonadota</taxon>
        <taxon>Gammaproteobacteria</taxon>
        <taxon>Cellvibrionales</taxon>
        <taxon>Cellvibrionaceae</taxon>
        <taxon>Teredinibacter</taxon>
    </lineage>
</organism>
<dbReference type="eggNOG" id="ENOG502Z7N8">
    <property type="taxonomic scope" value="Bacteria"/>
</dbReference>
<dbReference type="GO" id="GO:0016853">
    <property type="term" value="F:isomerase activity"/>
    <property type="evidence" value="ECO:0007669"/>
    <property type="project" value="UniProtKB-KW"/>
</dbReference>
<dbReference type="Proteomes" id="UP000009080">
    <property type="component" value="Chromosome"/>
</dbReference>
<name>C5BMS5_TERTT</name>
<reference evidence="1 2" key="1">
    <citation type="journal article" date="2009" name="PLoS ONE">
        <title>The complete genome of Teredinibacter turnerae T7901: an intracellular endosymbiont of marine wood-boring bivalves (shipworms).</title>
        <authorList>
            <person name="Yang J.C."/>
            <person name="Madupu R."/>
            <person name="Durkin A.S."/>
            <person name="Ekborg N.A."/>
            <person name="Pedamallu C.S."/>
            <person name="Hostetler J.B."/>
            <person name="Radune D."/>
            <person name="Toms B.S."/>
            <person name="Henrissat B."/>
            <person name="Coutinho P.M."/>
            <person name="Schwarz S."/>
            <person name="Field L."/>
            <person name="Trindade-Silva A.E."/>
            <person name="Soares C.A.G."/>
            <person name="Elshahawi S."/>
            <person name="Hanora A."/>
            <person name="Schmidt E.W."/>
            <person name="Haygood M.G."/>
            <person name="Posfai J."/>
            <person name="Benner J."/>
            <person name="Madinger C."/>
            <person name="Nove J."/>
            <person name="Anton B."/>
            <person name="Chaudhary K."/>
            <person name="Foster J."/>
            <person name="Holman A."/>
            <person name="Kumar S."/>
            <person name="Lessard P.A."/>
            <person name="Luyten Y.A."/>
            <person name="Slatko B."/>
            <person name="Wood N."/>
            <person name="Wu B."/>
            <person name="Teplitski M."/>
            <person name="Mougous J.D."/>
            <person name="Ward N."/>
            <person name="Eisen J.A."/>
            <person name="Badger J.H."/>
            <person name="Distel D.L."/>
        </authorList>
    </citation>
    <scope>NUCLEOTIDE SEQUENCE [LARGE SCALE GENOMIC DNA]</scope>
    <source>
        <strain evidence="2">ATCC 39867 / T7901</strain>
    </source>
</reference>
<evidence type="ECO:0000313" key="1">
    <source>
        <dbReference type="EMBL" id="ACR12806.1"/>
    </source>
</evidence>
<protein>
    <submittedName>
        <fullName evidence="1">Fatty acid cis-trans isomerase</fullName>
    </submittedName>
</protein>
<proteinExistence type="predicted"/>
<dbReference type="InterPro" id="IPR010706">
    <property type="entry name" value="Fatty_acid_cis-trans_isomerase"/>
</dbReference>
<dbReference type="STRING" id="377629.TERTU_2838"/>
<gene>
    <name evidence="1" type="ordered locus">TERTU_2838</name>
</gene>
<dbReference type="OrthoDB" id="9809746at2"/>
<keyword evidence="1" id="KW-0413">Isomerase</keyword>
<keyword evidence="2" id="KW-1185">Reference proteome</keyword>
<accession>C5BMS5</accession>
<dbReference type="PROSITE" id="PS51257">
    <property type="entry name" value="PROKAR_LIPOPROTEIN"/>
    <property type="match status" value="1"/>
</dbReference>
<dbReference type="HOGENOM" id="CLU_380276_0_0_6"/>
<dbReference type="Pfam" id="PF06934">
    <property type="entry name" value="CTI"/>
    <property type="match status" value="1"/>
</dbReference>
<dbReference type="EMBL" id="CP001614">
    <property type="protein sequence ID" value="ACR12806.1"/>
    <property type="molecule type" value="Genomic_DNA"/>
</dbReference>
<sequence>MIFKPSRLLIVSAILLLGACAVYTTNNLVDRYGNASAKDREVIAIDANQVDYWRDVKPVLDNRCVVCHACYDAPCQLKATAPEGLARGASKDKVYHPQRLTAAPPSRLFQDAFGVEAWRERGFFPVLNEFKSSTEANREASVMYRMLQLKADHPVMLDTPLTKDVPVGINRDEFCPQAENFDAFANEHPQWGMPYGLPGLSKNEFTTLTQWVQEGGRYTPLSPLDTKLEAQRAEWEAFLNRTGNKGRLVSRYLYEHLFLAHLYFSELDQTTFFKIVRSHTPPGQPVKLLSTRRPIDDPGTQDFYYRLVRKQETIVAKTHMPYALNTERMQFWQGLFFNTNYTVGTLPGYDKKHIENPFLTFAQLPVKSRYKFLLKEAQFSIMNFIKGPVCRGQAALNVIKDHFWVFFVDPEVISEAKVAEFLQENADYYDLPNADSDVYLPLSTWLHYSHKQKKLLDAREAFLKEQLVDENRSITLDMIWDGEGNNKNAALTIFRHFDSATVEQGLVGAPPQTAWVIGYSLLERIHYLLVASYDVYGNVGHQLMSRLYMDFLRMDGESTFLLMLPSETRAQERQNWYRKASPEVVDYLKHPALDNRVEPDIDYRSSTPKLELFSLLEERLGDAVNHRRDLDNIDNKVVRKALKRLAKVKGKTTEALPENTYLYIHDGEQHFAASLLRNNAHLNITSMFREDKYLVPEENDVTVTNGFTGAYPIAFFDLDVEQLADFVDAVGALKSKDDYTQLVNQYGVRRTNANFWPELDKIHAALREFDPVEFGVLDLNRLQNR</sequence>
<dbReference type="AlphaFoldDB" id="C5BMS5"/>
<evidence type="ECO:0000313" key="2">
    <source>
        <dbReference type="Proteomes" id="UP000009080"/>
    </source>
</evidence>